<dbReference type="EMBL" id="RKLQ01000006">
    <property type="protein sequence ID" value="MBX0305870.1"/>
    <property type="molecule type" value="Genomic_DNA"/>
</dbReference>
<evidence type="ECO:0000256" key="1">
    <source>
        <dbReference type="SAM" id="MobiDB-lite"/>
    </source>
</evidence>
<reference evidence="2" key="1">
    <citation type="submission" date="2021-06" db="EMBL/GenBank/DDBJ databases">
        <title>Halomicroarcula sp. F24A a new haloarchaeum isolated from saline soil.</title>
        <authorList>
            <person name="Duran-Viseras A."/>
            <person name="Sanchez-Porro C."/>
            <person name="Ventosa A."/>
        </authorList>
    </citation>
    <scope>NUCLEOTIDE SEQUENCE</scope>
    <source>
        <strain evidence="2">F24A</strain>
    </source>
</reference>
<feature type="compositionally biased region" description="Polar residues" evidence="1">
    <location>
        <begin position="76"/>
        <end position="91"/>
    </location>
</feature>
<name>A0A8J7YH63_9EURY</name>
<comment type="caution">
    <text evidence="2">The sequence shown here is derived from an EMBL/GenBank/DDBJ whole genome shotgun (WGS) entry which is preliminary data.</text>
</comment>
<dbReference type="Proteomes" id="UP000783863">
    <property type="component" value="Unassembled WGS sequence"/>
</dbReference>
<sequence>MSESSGNEDTPLESVGFDMDIGNGRTEIRVSGDRDTAVIVRSESGEKIYLPPEDFDREAQPGGGAYDSPYEPRSGAQESPYSTHPDASSVTGMEPTAGGYFIVHPEPITDIRFLR</sequence>
<evidence type="ECO:0000313" key="2">
    <source>
        <dbReference type="EMBL" id="MBX0305870.1"/>
    </source>
</evidence>
<evidence type="ECO:0000313" key="3">
    <source>
        <dbReference type="Proteomes" id="UP000783863"/>
    </source>
</evidence>
<accession>A0A8J7YH63</accession>
<keyword evidence="3" id="KW-1185">Reference proteome</keyword>
<feature type="region of interest" description="Disordered" evidence="1">
    <location>
        <begin position="43"/>
        <end position="101"/>
    </location>
</feature>
<dbReference type="InterPro" id="IPR055932">
    <property type="entry name" value="DUF7510"/>
</dbReference>
<proteinExistence type="predicted"/>
<dbReference type="RefSeq" id="WP_220590063.1">
    <property type="nucleotide sequence ID" value="NZ_RKLQ01000006.1"/>
</dbReference>
<dbReference type="Pfam" id="PF24350">
    <property type="entry name" value="DUF7510"/>
    <property type="match status" value="1"/>
</dbReference>
<dbReference type="AlphaFoldDB" id="A0A8J7YH63"/>
<gene>
    <name evidence="2" type="ORF">EGD98_19685</name>
</gene>
<feature type="region of interest" description="Disordered" evidence="1">
    <location>
        <begin position="1"/>
        <end position="26"/>
    </location>
</feature>
<protein>
    <submittedName>
        <fullName evidence="2">Uncharacterized protein</fullName>
    </submittedName>
</protein>
<organism evidence="2 3">
    <name type="scientific">Haloarcula salinisoli</name>
    <dbReference type="NCBI Taxonomy" id="2487746"/>
    <lineage>
        <taxon>Archaea</taxon>
        <taxon>Methanobacteriati</taxon>
        <taxon>Methanobacteriota</taxon>
        <taxon>Stenosarchaea group</taxon>
        <taxon>Halobacteria</taxon>
        <taxon>Halobacteriales</taxon>
        <taxon>Haloarculaceae</taxon>
        <taxon>Haloarcula</taxon>
    </lineage>
</organism>